<feature type="repeat" description="CSPG" evidence="5">
    <location>
        <begin position="1253"/>
        <end position="1346"/>
    </location>
</feature>
<dbReference type="PANTHER" id="PTHR45739:SF12">
    <property type="entry name" value="CHONDROITIN SULFATE PROTEOGLYCAN 4-LIKE ISOFORM X2"/>
    <property type="match status" value="1"/>
</dbReference>
<dbReference type="Pfam" id="PF02210">
    <property type="entry name" value="Laminin_G_2"/>
    <property type="match status" value="2"/>
</dbReference>
<reference evidence="10 11" key="1">
    <citation type="submission" date="2019-01" db="EMBL/GenBank/DDBJ databases">
        <title>A draft genome assembly of the solar-powered sea slug Elysia chlorotica.</title>
        <authorList>
            <person name="Cai H."/>
            <person name="Li Q."/>
            <person name="Fang X."/>
            <person name="Li J."/>
            <person name="Curtis N.E."/>
            <person name="Altenburger A."/>
            <person name="Shibata T."/>
            <person name="Feng M."/>
            <person name="Maeda T."/>
            <person name="Schwartz J.A."/>
            <person name="Shigenobu S."/>
            <person name="Lundholm N."/>
            <person name="Nishiyama T."/>
            <person name="Yang H."/>
            <person name="Hasebe M."/>
            <person name="Li S."/>
            <person name="Pierce S.K."/>
            <person name="Wang J."/>
        </authorList>
    </citation>
    <scope>NUCLEOTIDE SEQUENCE [LARGE SCALE GENOMIC DNA]</scope>
    <source>
        <strain evidence="10">EC2010</strain>
        <tissue evidence="10">Whole organism of an adult</tissue>
    </source>
</reference>
<evidence type="ECO:0000256" key="2">
    <source>
        <dbReference type="ARBA" id="ARBA00022737"/>
    </source>
</evidence>
<feature type="compositionally biased region" description="Polar residues" evidence="6">
    <location>
        <begin position="2186"/>
        <end position="2202"/>
    </location>
</feature>
<evidence type="ECO:0000256" key="1">
    <source>
        <dbReference type="ARBA" id="ARBA00022729"/>
    </source>
</evidence>
<dbReference type="PROSITE" id="PS51854">
    <property type="entry name" value="CSPG"/>
    <property type="match status" value="9"/>
</dbReference>
<feature type="region of interest" description="Disordered" evidence="6">
    <location>
        <begin position="2183"/>
        <end position="2244"/>
    </location>
</feature>
<dbReference type="SUPFAM" id="SSF49899">
    <property type="entry name" value="Concanavalin A-like lectins/glucanases"/>
    <property type="match status" value="2"/>
</dbReference>
<feature type="repeat" description="CSPG" evidence="5">
    <location>
        <begin position="1589"/>
        <end position="1686"/>
    </location>
</feature>
<feature type="compositionally biased region" description="Basic and acidic residues" evidence="6">
    <location>
        <begin position="2203"/>
        <end position="2235"/>
    </location>
</feature>
<feature type="signal peptide" evidence="8">
    <location>
        <begin position="1"/>
        <end position="21"/>
    </location>
</feature>
<evidence type="ECO:0000256" key="4">
    <source>
        <dbReference type="PROSITE-ProRule" id="PRU00122"/>
    </source>
</evidence>
<feature type="repeat" description="CSPG" evidence="5">
    <location>
        <begin position="2057"/>
        <end position="2159"/>
    </location>
</feature>
<dbReference type="PROSITE" id="PS50025">
    <property type="entry name" value="LAM_G_DOMAIN"/>
    <property type="match status" value="2"/>
</dbReference>
<feature type="domain" description="Laminin G" evidence="9">
    <location>
        <begin position="205"/>
        <end position="396"/>
    </location>
</feature>
<dbReference type="CDD" id="cd00110">
    <property type="entry name" value="LamG"/>
    <property type="match status" value="2"/>
</dbReference>
<proteinExistence type="predicted"/>
<dbReference type="STRING" id="188477.A0A433U0Y0"/>
<dbReference type="Pfam" id="PF16184">
    <property type="entry name" value="Cadherin_3"/>
    <property type="match status" value="13"/>
</dbReference>
<keyword evidence="11" id="KW-1185">Reference proteome</keyword>
<evidence type="ECO:0000313" key="11">
    <source>
        <dbReference type="Proteomes" id="UP000271974"/>
    </source>
</evidence>
<feature type="chain" id="PRO_5019466317" description="Laminin G domain-containing protein" evidence="8">
    <location>
        <begin position="22"/>
        <end position="2456"/>
    </location>
</feature>
<feature type="compositionally biased region" description="Polar residues" evidence="6">
    <location>
        <begin position="2414"/>
        <end position="2424"/>
    </location>
</feature>
<feature type="domain" description="Laminin G" evidence="9">
    <location>
        <begin position="28"/>
        <end position="195"/>
    </location>
</feature>
<dbReference type="EMBL" id="RQTK01000110">
    <property type="protein sequence ID" value="RUS87460.1"/>
    <property type="molecule type" value="Genomic_DNA"/>
</dbReference>
<feature type="repeat" description="CSPG" evidence="5">
    <location>
        <begin position="668"/>
        <end position="764"/>
    </location>
</feature>
<dbReference type="OrthoDB" id="430044at2759"/>
<dbReference type="PANTHER" id="PTHR45739">
    <property type="entry name" value="MATRIX PROTEIN, PUTATIVE-RELATED"/>
    <property type="match status" value="1"/>
</dbReference>
<feature type="transmembrane region" description="Helical" evidence="7">
    <location>
        <begin position="2249"/>
        <end position="2274"/>
    </location>
</feature>
<name>A0A433U0Y0_ELYCH</name>
<dbReference type="InterPro" id="IPR039005">
    <property type="entry name" value="CSPG_rpt"/>
</dbReference>
<evidence type="ECO:0000256" key="5">
    <source>
        <dbReference type="PROSITE-ProRule" id="PRU01201"/>
    </source>
</evidence>
<feature type="repeat" description="CSPG" evidence="5">
    <location>
        <begin position="1364"/>
        <end position="1456"/>
    </location>
</feature>
<feature type="repeat" description="CSPG" evidence="5">
    <location>
        <begin position="1481"/>
        <end position="1572"/>
    </location>
</feature>
<keyword evidence="3" id="KW-0325">Glycoprotein</keyword>
<evidence type="ECO:0000256" key="6">
    <source>
        <dbReference type="SAM" id="MobiDB-lite"/>
    </source>
</evidence>
<dbReference type="SMART" id="SM00282">
    <property type="entry name" value="LamG"/>
    <property type="match status" value="2"/>
</dbReference>
<sequence>MKSTRFITAVFLTFFLAKVWALGEEITEASFYGESYVHSAFQDAKQSFSVNLEFQTARPDGLLFLAAGNTDYLLVQLNAGIIETRLNLGSGEAIVFSARGVRLDDTKWHKLEITCNQGVLYLMIDGKDQGQSTTPGNFYDLNIELGVYLGSRGNLKTTFFRGNMMPFRGCLRKVIFNERNILVDAQNAVFVTWSCDEEFTARSDSVISMNNKTSFLALPSFRIYPGSTGILSCDVKTRSSDALVFFNSGQGSTSRDFVAVELINGKPKLSIDMGSGLIEVTLQTSINDGTWHTLMVEISETSAKLQMDAVQNSTRFHLGGQNYLNLGHHLYIGGLGSEAQSLISKLTLPSVTEMLFSRTSLIGCVRNIAMNSAKYGFQEIQMSRYIGVDCMWKFPCSLSPCIETASCLEVGMDEFRCECNEASCVKSGFEQRASTADDHIHSILSVRELLVPQGGNVVIDENTIHVQDEYINYFMQKNVVFQVKSQPKMGKIEVYQRAEVQSFTWSDLTRESVYYHHSGGQSGVDEIGLEISVSLSPFRSETTKTYDFMVPVRVASKTHFQVKAPSGYVLPVSSGGRIQITTDILNIESDTDPSMFIFQVVFLRRAESYFEKITSPANPLTVFTFEDIRRGYIWFQHEKDAMVYTKITVTDNDVTESVQLRFRRQDIEVKMARNTGLRMSYGSNSLISSQNLSFVAGSELEDKKVRYEIVQLPQHGVIQFYSDTSKWIDVRNFTQEDIDSGKIRYQHFPDDSFSKVDSFKFRVIQSDRTTEDETFRIRFENVVMTVERNSELIIHKDSYSRFSNTTLLVLSNADNLDGSNIVYSVAREPSKGKLYFTKRPISSLFDFDLEPPLREDDKFSQMDVNNGFVYYKYNNPSISKATDYLDLEASYFGYTIMVRTLVVFSPGNLGVRLVNKGLEGVIEGGLKVLSTQNLYIEAEKYKNFTFFITEGPSHGSLCIVDSKTLVVLNPKISSFITAQLVSGRVAYKHDDSENKNDLFKFVATPNVKESSNLPAEIEQLTGMFHISIRMRNDNPPVRITNKVFHVVTGQVKTLSIHDLAFHDPDIDFDDSRLVYQRHTISNGDILDKKTEENIFNFTQKDLMDERLMFHHKGESVSRVPLLVTDGQFFSNSILEIQASQPFVRIVGTLVLQVESGQTVILDKENIAVESNLDFKPEDVTIRLSTTPKYGTLQVNGNINAAFSFNDVLNRKVKYQHWGQNVLSDTINLIVIVDAFTTNAQLTVEVTSLDMAGPPEIVHNQVCSVNSGQIQVITNQHLEARHKGYLPRDINYIVTNLPQHGHLVIKGRPAKEGSAPEFSQEDIDNGHVVYASDSTTHLTDKFTFDVGTDGESLRDMEFLIEVVPQTAITTHVSATILEGGRFTFNTSLFSQFNLISGEGGVSFIVEQAPMHGKIILQIGSEERHIQTFSAEDLQRKRVLYVHDDSESQSDIVAIKAKPEKSESHPGEILLVKIAVSPVDDQPPRIIVNSGLSLWSGSLTLLTGRHLEALDPDTSSSGIQYMVTDGPSNGHISFLSNHFKPITSFTQLDLDSEQVIFVHKGAVSGSFTVRVSDGKNQGESVTVNVRASLVTITVPNLKKLDAFPGHVQPITSQTLLAEVSASNFSDPIIFTLISPRPRKGRLVTRSYQHIIEIKSFTQDEVNQGKVFYQHTDLMLNWQEADRLVFDVSTTYAQTLRNKVLDVSIAFSNINGNNYRDLLKIKTPEVKEGDQVFIDRENFDSSKFVSTLQRFYPEASVHFSFESFARYGWLWYKDAEFELGQEFTQEDLNSRLLVYKHDDSDSTRDTFLFGMKILVPRAHGESDRSIGGLLFNFSLIIEPVNDNAYLLLTLHPKISVLQGSEIAVTSVNLTTADLDTGPGDIEYIIETQPTNGMLVLTTAPTSRLRTFTQLDIDKLNLVFKHDGSSQSRSSVYFKVWDKKFPPTYANLDIEVRPLAIDVDTKDDIPIYQGTTAITLTPQHLKVTTNGDHAKLIYQIVKKPRYGRFTKDSRPTSGFTQQDLEQRRIQYVQNPDSQGTDIFEMKIRLGNLDVSRSEVEYFIMQKPLVKQGPLLAVDGDYVALTRASLDASELAQLTGDNPKFNIAEGPNYGKIMRRQRQRREAGIESSFTPVSEFTFEDVIFTRIYYVPDKVTRASQDKITYSLSAKGVPAAYGELIIDLNEEETIVDTDRSTTVTNKDITPTVSRSSNVDEKVGGSERSKDNAGDGKFPDEPKEETKSVEQKPSMDSNTEGDNMTIIIIAIVLILCLVLVAVAIVVLVLRKRRARERAKRNLKPAAKPRPLISGPLQLEQPHVLIQPKTGGIGDQDNSTSAPLIPSPVDSQAGEHIALVSSSAMFDEGKPAPETDDHYVNTAHAKDHALSHRAPQHNAASPDVTQVASGSRPRPESESAVSEDAGEHGSTITSGRGSSATSDLIDWSLMDPDLLQSCNLATPALRSNQYWL</sequence>
<keyword evidence="7" id="KW-1133">Transmembrane helix</keyword>
<evidence type="ECO:0000256" key="7">
    <source>
        <dbReference type="SAM" id="Phobius"/>
    </source>
</evidence>
<dbReference type="InterPro" id="IPR013320">
    <property type="entry name" value="ConA-like_dom_sf"/>
</dbReference>
<comment type="caution">
    <text evidence="10">The sequence shown here is derived from an EMBL/GenBank/DDBJ whole genome shotgun (WGS) entry which is preliminary data.</text>
</comment>
<dbReference type="InterPro" id="IPR001791">
    <property type="entry name" value="Laminin_G"/>
</dbReference>
<dbReference type="Gene3D" id="2.60.120.200">
    <property type="match status" value="2"/>
</dbReference>
<feature type="region of interest" description="Disordered" evidence="6">
    <location>
        <begin position="2371"/>
        <end position="2424"/>
    </location>
</feature>
<evidence type="ECO:0000256" key="3">
    <source>
        <dbReference type="ARBA" id="ARBA00023180"/>
    </source>
</evidence>
<evidence type="ECO:0000313" key="10">
    <source>
        <dbReference type="EMBL" id="RUS87460.1"/>
    </source>
</evidence>
<keyword evidence="2" id="KW-0677">Repeat</keyword>
<dbReference type="InterPro" id="IPR051561">
    <property type="entry name" value="FRAS1_ECM"/>
</dbReference>
<gene>
    <name evidence="10" type="ORF">EGW08_004776</name>
</gene>
<comment type="caution">
    <text evidence="4">Lacks conserved residue(s) required for the propagation of feature annotation.</text>
</comment>
<keyword evidence="7" id="KW-0812">Transmembrane</keyword>
<accession>A0A433U0Y0</accession>
<dbReference type="GO" id="GO:0009653">
    <property type="term" value="P:anatomical structure morphogenesis"/>
    <property type="evidence" value="ECO:0007669"/>
    <property type="project" value="TreeGrafter"/>
</dbReference>
<keyword evidence="1 8" id="KW-0732">Signal</keyword>
<dbReference type="Proteomes" id="UP000271974">
    <property type="component" value="Unassembled WGS sequence"/>
</dbReference>
<feature type="repeat" description="CSPG" evidence="5">
    <location>
        <begin position="1952"/>
        <end position="2040"/>
    </location>
</feature>
<feature type="repeat" description="CSPG" evidence="5">
    <location>
        <begin position="1842"/>
        <end position="1933"/>
    </location>
</feature>
<evidence type="ECO:0000259" key="9">
    <source>
        <dbReference type="PROSITE" id="PS50025"/>
    </source>
</evidence>
<protein>
    <recommendedName>
        <fullName evidence="9">Laminin G domain-containing protein</fullName>
    </recommendedName>
</protein>
<organism evidence="10 11">
    <name type="scientific">Elysia chlorotica</name>
    <name type="common">Eastern emerald elysia</name>
    <name type="synonym">Sea slug</name>
    <dbReference type="NCBI Taxonomy" id="188477"/>
    <lineage>
        <taxon>Eukaryota</taxon>
        <taxon>Metazoa</taxon>
        <taxon>Spiralia</taxon>
        <taxon>Lophotrochozoa</taxon>
        <taxon>Mollusca</taxon>
        <taxon>Gastropoda</taxon>
        <taxon>Heterobranchia</taxon>
        <taxon>Euthyneura</taxon>
        <taxon>Panpulmonata</taxon>
        <taxon>Sacoglossa</taxon>
        <taxon>Placobranchoidea</taxon>
        <taxon>Plakobranchidae</taxon>
        <taxon>Elysia</taxon>
    </lineage>
</organism>
<keyword evidence="7" id="KW-0472">Membrane</keyword>
<feature type="repeat" description="CSPG" evidence="5">
    <location>
        <begin position="440"/>
        <end position="532"/>
    </location>
</feature>
<evidence type="ECO:0000256" key="8">
    <source>
        <dbReference type="SAM" id="SignalP"/>
    </source>
</evidence>